<evidence type="ECO:0000313" key="7">
    <source>
        <dbReference type="EMBL" id="MBS3059727.1"/>
    </source>
</evidence>
<evidence type="ECO:0000313" key="6">
    <source>
        <dbReference type="EMBL" id="HIH08030.1"/>
    </source>
</evidence>
<comment type="similarity">
    <text evidence="2">Belongs to the NAD(P)-dependent epimerase/dehydratase family. GDP-mannose 4,6-dehydratase subfamily.</text>
</comment>
<dbReference type="EMBL" id="JAGVWF010000071">
    <property type="protein sequence ID" value="MBS3059727.1"/>
    <property type="molecule type" value="Genomic_DNA"/>
</dbReference>
<reference evidence="6" key="1">
    <citation type="journal article" date="2020" name="bioRxiv">
        <title>A rank-normalized archaeal taxonomy based on genome phylogeny resolves widespread incomplete and uneven classifications.</title>
        <authorList>
            <person name="Rinke C."/>
            <person name="Chuvochina M."/>
            <person name="Mussig A.J."/>
            <person name="Chaumeil P.-A."/>
            <person name="Waite D.W."/>
            <person name="Whitman W.B."/>
            <person name="Parks D.H."/>
            <person name="Hugenholtz P."/>
        </authorList>
    </citation>
    <scope>NUCLEOTIDE SEQUENCE</scope>
    <source>
        <strain evidence="6">UBA10011</strain>
    </source>
</reference>
<gene>
    <name evidence="6" type="ORF">HA237_01530</name>
    <name evidence="7" type="ORF">J4224_04875</name>
</gene>
<dbReference type="EMBL" id="DUFG01000011">
    <property type="protein sequence ID" value="HIH08030.1"/>
    <property type="molecule type" value="Genomic_DNA"/>
</dbReference>
<dbReference type="InterPro" id="IPR016040">
    <property type="entry name" value="NAD(P)-bd_dom"/>
</dbReference>
<proteinExistence type="inferred from homology"/>
<dbReference type="CDD" id="cd05260">
    <property type="entry name" value="GDP_MD_SDR_e"/>
    <property type="match status" value="1"/>
</dbReference>
<keyword evidence="4" id="KW-0456">Lyase</keyword>
<feature type="domain" description="NAD(P)-binding" evidence="5">
    <location>
        <begin position="5"/>
        <end position="310"/>
    </location>
</feature>
<evidence type="ECO:0000256" key="2">
    <source>
        <dbReference type="ARBA" id="ARBA00009263"/>
    </source>
</evidence>
<reference evidence="7" key="2">
    <citation type="submission" date="2021-03" db="EMBL/GenBank/DDBJ databases">
        <authorList>
            <person name="Jaffe A."/>
        </authorList>
    </citation>
    <scope>NUCLEOTIDE SEQUENCE</scope>
    <source>
        <strain evidence="7">RIFCSPHIGHO2_01_FULL_GW2011_AR10_43_9</strain>
    </source>
</reference>
<dbReference type="PANTHER" id="PTHR43715:SF1">
    <property type="entry name" value="GDP-MANNOSE 4,6 DEHYDRATASE"/>
    <property type="match status" value="1"/>
</dbReference>
<evidence type="ECO:0000256" key="4">
    <source>
        <dbReference type="ARBA" id="ARBA00023239"/>
    </source>
</evidence>
<dbReference type="SUPFAM" id="SSF51735">
    <property type="entry name" value="NAD(P)-binding Rossmann-fold domains"/>
    <property type="match status" value="1"/>
</dbReference>
<dbReference type="Proteomes" id="UP000577419">
    <property type="component" value="Unassembled WGS sequence"/>
</dbReference>
<dbReference type="Proteomes" id="UP000683213">
    <property type="component" value="Unassembled WGS sequence"/>
</dbReference>
<comment type="cofactor">
    <cofactor evidence="1">
        <name>NADP(+)</name>
        <dbReference type="ChEBI" id="CHEBI:58349"/>
    </cofactor>
</comment>
<dbReference type="InterPro" id="IPR006368">
    <property type="entry name" value="GDP_Man_deHydtase"/>
</dbReference>
<dbReference type="GO" id="GO:0008446">
    <property type="term" value="F:GDP-mannose 4,6-dehydratase activity"/>
    <property type="evidence" value="ECO:0007669"/>
    <property type="project" value="UniProtKB-EC"/>
</dbReference>
<dbReference type="Gene3D" id="3.40.50.720">
    <property type="entry name" value="NAD(P)-binding Rossmann-like Domain"/>
    <property type="match status" value="1"/>
</dbReference>
<dbReference type="InterPro" id="IPR036291">
    <property type="entry name" value="NAD(P)-bd_dom_sf"/>
</dbReference>
<name>A0A7J4IT78_9ARCH</name>
<evidence type="ECO:0000259" key="5">
    <source>
        <dbReference type="Pfam" id="PF16363"/>
    </source>
</evidence>
<dbReference type="Gene3D" id="3.90.25.10">
    <property type="entry name" value="UDP-galactose 4-epimerase, domain 1"/>
    <property type="match status" value="1"/>
</dbReference>
<organism evidence="6 8">
    <name type="scientific">Candidatus Iainarchaeum sp</name>
    <dbReference type="NCBI Taxonomy" id="3101447"/>
    <lineage>
        <taxon>Archaea</taxon>
        <taxon>Candidatus Iainarchaeota</taxon>
        <taxon>Candidatus Iainarchaeia</taxon>
        <taxon>Candidatus Iainarchaeales</taxon>
        <taxon>Candidatus Iainarchaeaceae</taxon>
        <taxon>Candidatus Iainarchaeum</taxon>
    </lineage>
</organism>
<accession>A0A7J4IT78</accession>
<evidence type="ECO:0000256" key="1">
    <source>
        <dbReference type="ARBA" id="ARBA00001937"/>
    </source>
</evidence>
<sequence length="319" mass="36081">MKKILITGINGFAGSHLADYVLENGLAEVHGTYRGKSTDFSNISGIRDKVTLHECDLTDYYSVSKAVKDVEPDFVSHLAAQSFVPTSWRAPQETLNTNVIGSLNLFEAIRLAGLNPVIQIACSSEEYGLVLEGELPIREENPLRPLSPYGVSKVSMDLLGYQYFKSYGMKIVRTRAFNHTGPRRGSVFVSSDWTKQVAEIEAGKKQPVIEVGNLESSRDFTDVRDVVKAYWLALQKAEHGEVYNICSEKAFKMRDVLNKILSFTGKKIKVMQDPKRMRPSDVEVLLGNCSKFREKTGWKPKIPFDKTLKDLFEYWRERV</sequence>
<dbReference type="PANTHER" id="PTHR43715">
    <property type="entry name" value="GDP-MANNOSE 4,6-DEHYDRATASE"/>
    <property type="match status" value="1"/>
</dbReference>
<dbReference type="EC" id="4.2.1.47" evidence="3"/>
<dbReference type="GO" id="GO:0042351">
    <property type="term" value="P:'de novo' GDP-L-fucose biosynthetic process"/>
    <property type="evidence" value="ECO:0007669"/>
    <property type="project" value="TreeGrafter"/>
</dbReference>
<dbReference type="AlphaFoldDB" id="A0A7J4IT78"/>
<evidence type="ECO:0000256" key="3">
    <source>
        <dbReference type="ARBA" id="ARBA00011989"/>
    </source>
</evidence>
<evidence type="ECO:0000313" key="8">
    <source>
        <dbReference type="Proteomes" id="UP000577419"/>
    </source>
</evidence>
<comment type="caution">
    <text evidence="6">The sequence shown here is derived from an EMBL/GenBank/DDBJ whole genome shotgun (WGS) entry which is preliminary data.</text>
</comment>
<protein>
    <recommendedName>
        <fullName evidence="3">GDP-mannose 4,6-dehydratase</fullName>
        <ecNumber evidence="3">4.2.1.47</ecNumber>
    </recommendedName>
</protein>
<dbReference type="Pfam" id="PF16363">
    <property type="entry name" value="GDP_Man_Dehyd"/>
    <property type="match status" value="1"/>
</dbReference>
<reference evidence="7" key="3">
    <citation type="submission" date="2021-05" db="EMBL/GenBank/DDBJ databases">
        <title>Protein family content uncovers lineage relationships and bacterial pathway maintenance mechanisms in DPANN archaea.</title>
        <authorList>
            <person name="Castelle C.J."/>
            <person name="Meheust R."/>
            <person name="Jaffe A.L."/>
            <person name="Seitz K."/>
            <person name="Gong X."/>
            <person name="Baker B.J."/>
            <person name="Banfield J.F."/>
        </authorList>
    </citation>
    <scope>NUCLEOTIDE SEQUENCE</scope>
    <source>
        <strain evidence="7">RIFCSPHIGHO2_01_FULL_GW2011_AR10_43_9</strain>
    </source>
</reference>